<keyword evidence="3" id="KW-1185">Reference proteome</keyword>
<proteinExistence type="predicted"/>
<dbReference type="CDD" id="cd00144">
    <property type="entry name" value="MPP_PPP_family"/>
    <property type="match status" value="1"/>
</dbReference>
<dbReference type="RefSeq" id="WP_138931152.1">
    <property type="nucleotide sequence ID" value="NZ_SWMU01000001.1"/>
</dbReference>
<feature type="domain" description="Calcineurin-like phosphoesterase" evidence="1">
    <location>
        <begin position="3"/>
        <end position="191"/>
    </location>
</feature>
<dbReference type="GO" id="GO:0016791">
    <property type="term" value="F:phosphatase activity"/>
    <property type="evidence" value="ECO:0007669"/>
    <property type="project" value="TreeGrafter"/>
</dbReference>
<dbReference type="PANTHER" id="PTHR42850:SF4">
    <property type="entry name" value="ZINC-DEPENDENT ENDOPOLYPHOSPHATASE"/>
    <property type="match status" value="1"/>
</dbReference>
<dbReference type="EMBL" id="SWMU01000001">
    <property type="protein sequence ID" value="TKS57451.1"/>
    <property type="molecule type" value="Genomic_DNA"/>
</dbReference>
<dbReference type="SUPFAM" id="SSF56300">
    <property type="entry name" value="Metallo-dependent phosphatases"/>
    <property type="match status" value="1"/>
</dbReference>
<gene>
    <name evidence="2" type="ORF">FCN74_03270</name>
</gene>
<evidence type="ECO:0000313" key="3">
    <source>
        <dbReference type="Proteomes" id="UP000306552"/>
    </source>
</evidence>
<dbReference type="Gene3D" id="3.60.21.10">
    <property type="match status" value="1"/>
</dbReference>
<protein>
    <submittedName>
        <fullName evidence="2">Serine/threonine protein phosphatase</fullName>
    </submittedName>
</protein>
<dbReference type="InterPro" id="IPR029052">
    <property type="entry name" value="Metallo-depent_PP-like"/>
</dbReference>
<dbReference type="Proteomes" id="UP000306552">
    <property type="component" value="Unassembled WGS sequence"/>
</dbReference>
<dbReference type="PANTHER" id="PTHR42850">
    <property type="entry name" value="METALLOPHOSPHOESTERASE"/>
    <property type="match status" value="1"/>
</dbReference>
<dbReference type="GO" id="GO:0110154">
    <property type="term" value="P:RNA decapping"/>
    <property type="evidence" value="ECO:0007669"/>
    <property type="project" value="TreeGrafter"/>
</dbReference>
<dbReference type="AlphaFoldDB" id="A0A4U5TU60"/>
<sequence length="242" mass="28148">MSRTLVIGDIHGALKALKEVLKKAQVTKDDKLIFLGDYVDGWSDSAKTLDYLITLQKSHHCMILKGNHDALLLHWLIHQEQNEKWLMHGGRSTLQAYKNINKTHKTIHQKFIENLPTYHVDDQNRLFVHAGFANMHGPDYEYYENTVYWDRTLWEMALATDKKLSQNDVTYPKRLKLFKEIYIGHTPVNRYGKDIPMQAQNVINLDTAAAYKGPLTILDVDSKKYWQSTPVHKLYPDENGRN</sequence>
<name>A0A4U5TU60_9FLAO</name>
<dbReference type="GO" id="GO:0008803">
    <property type="term" value="F:bis(5'-nucleosyl)-tetraphosphatase (symmetrical) activity"/>
    <property type="evidence" value="ECO:0007669"/>
    <property type="project" value="TreeGrafter"/>
</dbReference>
<dbReference type="InterPro" id="IPR050126">
    <property type="entry name" value="Ap4A_hydrolase"/>
</dbReference>
<dbReference type="GO" id="GO:0005737">
    <property type="term" value="C:cytoplasm"/>
    <property type="evidence" value="ECO:0007669"/>
    <property type="project" value="TreeGrafter"/>
</dbReference>
<organism evidence="2 3">
    <name type="scientific">Mesohalobacter halotolerans</name>
    <dbReference type="NCBI Taxonomy" id="1883405"/>
    <lineage>
        <taxon>Bacteria</taxon>
        <taxon>Pseudomonadati</taxon>
        <taxon>Bacteroidota</taxon>
        <taxon>Flavobacteriia</taxon>
        <taxon>Flavobacteriales</taxon>
        <taxon>Flavobacteriaceae</taxon>
        <taxon>Mesohalobacter</taxon>
    </lineage>
</organism>
<dbReference type="InterPro" id="IPR004843">
    <property type="entry name" value="Calcineurin-like_PHP"/>
</dbReference>
<accession>A0A4U5TU60</accession>
<evidence type="ECO:0000259" key="1">
    <source>
        <dbReference type="Pfam" id="PF00149"/>
    </source>
</evidence>
<reference evidence="2 3" key="1">
    <citation type="submission" date="2019-04" db="EMBL/GenBank/DDBJ databases">
        <title>Psychroflexus halotolerans sp. nov., isolated from a marine solar saltern.</title>
        <authorList>
            <person name="Feng X."/>
        </authorList>
    </citation>
    <scope>NUCLEOTIDE SEQUENCE [LARGE SCALE GENOMIC DNA]</scope>
    <source>
        <strain evidence="2 3">WDS2C27</strain>
    </source>
</reference>
<evidence type="ECO:0000313" key="2">
    <source>
        <dbReference type="EMBL" id="TKS57451.1"/>
    </source>
</evidence>
<dbReference type="OrthoDB" id="9808081at2"/>
<dbReference type="Pfam" id="PF00149">
    <property type="entry name" value="Metallophos"/>
    <property type="match status" value="1"/>
</dbReference>
<comment type="caution">
    <text evidence="2">The sequence shown here is derived from an EMBL/GenBank/DDBJ whole genome shotgun (WGS) entry which is preliminary data.</text>
</comment>